<dbReference type="EMBL" id="KI669493">
    <property type="protein sequence ID" value="OCF37206.1"/>
    <property type="molecule type" value="Genomic_DNA"/>
</dbReference>
<evidence type="ECO:0000313" key="2">
    <source>
        <dbReference type="Proteomes" id="UP000092666"/>
    </source>
</evidence>
<name>A0A1B9H1Q4_9TREE</name>
<protein>
    <submittedName>
        <fullName evidence="1">Uncharacterized protein</fullName>
    </submittedName>
</protein>
<proteinExistence type="predicted"/>
<reference evidence="2" key="2">
    <citation type="submission" date="2013-12" db="EMBL/GenBank/DDBJ databases">
        <title>Evolution of pathogenesis and genome organization in the Tremellales.</title>
        <authorList>
            <person name="Cuomo C."/>
            <person name="Litvintseva A."/>
            <person name="Heitman J."/>
            <person name="Chen Y."/>
            <person name="Sun S."/>
            <person name="Springer D."/>
            <person name="Dromer F."/>
            <person name="Young S."/>
            <person name="Zeng Q."/>
            <person name="Chapman S."/>
            <person name="Gujja S."/>
            <person name="Saif S."/>
            <person name="Birren B."/>
        </authorList>
    </citation>
    <scope>NUCLEOTIDE SEQUENCE [LARGE SCALE GENOMIC DNA]</scope>
    <source>
        <strain evidence="2">BCC8398</strain>
    </source>
</reference>
<sequence length="96" mass="11249">MLVKYPVHFVEATRDHGRLEPEFEVVIDVDADQPLQKAFDQVHQKFHPDDREKHKYTFLLQAPSSPPIIINGNNRPADFPRFSKEWKIIAIPEETK</sequence>
<gene>
    <name evidence="1" type="ORF">I316_01113</name>
</gene>
<accession>A0A1B9H1Q4</accession>
<reference evidence="1 2" key="1">
    <citation type="submission" date="2013-07" db="EMBL/GenBank/DDBJ databases">
        <title>The Genome Sequence of Cryptococcus heveanensis BCC8398.</title>
        <authorList>
            <consortium name="The Broad Institute Genome Sequencing Platform"/>
            <person name="Cuomo C."/>
            <person name="Litvintseva A."/>
            <person name="Chen Y."/>
            <person name="Heitman J."/>
            <person name="Sun S."/>
            <person name="Springer D."/>
            <person name="Dromer F."/>
            <person name="Young S.K."/>
            <person name="Zeng Q."/>
            <person name="Gargeya S."/>
            <person name="Fitzgerald M."/>
            <person name="Abouelleil A."/>
            <person name="Alvarado L."/>
            <person name="Berlin A.M."/>
            <person name="Chapman S.B."/>
            <person name="Dewar J."/>
            <person name="Goldberg J."/>
            <person name="Griggs A."/>
            <person name="Gujja S."/>
            <person name="Hansen M."/>
            <person name="Howarth C."/>
            <person name="Imamovic A."/>
            <person name="Larimer J."/>
            <person name="McCowan C."/>
            <person name="Murphy C."/>
            <person name="Pearson M."/>
            <person name="Priest M."/>
            <person name="Roberts A."/>
            <person name="Saif S."/>
            <person name="Shea T."/>
            <person name="Sykes S."/>
            <person name="Wortman J."/>
            <person name="Nusbaum C."/>
            <person name="Birren B."/>
        </authorList>
    </citation>
    <scope>NUCLEOTIDE SEQUENCE [LARGE SCALE GENOMIC DNA]</scope>
    <source>
        <strain evidence="1 2">BCC8398</strain>
    </source>
</reference>
<organism evidence="1 2">
    <name type="scientific">Kwoniella heveanensis BCC8398</name>
    <dbReference type="NCBI Taxonomy" id="1296120"/>
    <lineage>
        <taxon>Eukaryota</taxon>
        <taxon>Fungi</taxon>
        <taxon>Dikarya</taxon>
        <taxon>Basidiomycota</taxon>
        <taxon>Agaricomycotina</taxon>
        <taxon>Tremellomycetes</taxon>
        <taxon>Tremellales</taxon>
        <taxon>Cryptococcaceae</taxon>
        <taxon>Kwoniella</taxon>
    </lineage>
</organism>
<dbReference type="OrthoDB" id="2559053at2759"/>
<dbReference type="Proteomes" id="UP000092666">
    <property type="component" value="Unassembled WGS sequence"/>
</dbReference>
<keyword evidence="2" id="KW-1185">Reference proteome</keyword>
<dbReference type="AlphaFoldDB" id="A0A1B9H1Q4"/>
<evidence type="ECO:0000313" key="1">
    <source>
        <dbReference type="EMBL" id="OCF37206.1"/>
    </source>
</evidence>